<name>F0X658_CRYPV</name>
<dbReference type="EMBL" id="FX115976">
    <property type="protein sequence ID" value="BAJ78079.1"/>
    <property type="molecule type" value="mRNA"/>
</dbReference>
<accession>F0X658</accession>
<sequence>MLINIITKIRNLPFHFWNFVIFKCSYFRNYFLQQIFLI</sequence>
<dbReference type="AlphaFoldDB" id="F0X658"/>
<protein>
    <submittedName>
        <fullName evidence="1">Uncharacterized protein</fullName>
    </submittedName>
</protein>
<organism evidence="1">
    <name type="scientific">Cryptosporidium parvum</name>
    <dbReference type="NCBI Taxonomy" id="5807"/>
    <lineage>
        <taxon>Eukaryota</taxon>
        <taxon>Sar</taxon>
        <taxon>Alveolata</taxon>
        <taxon>Apicomplexa</taxon>
        <taxon>Conoidasida</taxon>
        <taxon>Coccidia</taxon>
        <taxon>Eucoccidiorida</taxon>
        <taxon>Eimeriorina</taxon>
        <taxon>Cryptosporidiidae</taxon>
        <taxon>Cryptosporidium</taxon>
    </lineage>
</organism>
<evidence type="ECO:0000313" key="1">
    <source>
        <dbReference type="EMBL" id="BAJ78079.1"/>
    </source>
</evidence>
<reference evidence="1" key="1">
    <citation type="submission" date="2011-02" db="EMBL/GenBank/DDBJ databases">
        <title>Construction and analysis of full-length cDNA library of Cryptosporidium parvum.</title>
        <authorList>
            <person name="Yamagishi J."/>
            <person name="Wakaguri H."/>
            <person name="Sugano S."/>
            <person name="Kawano S."/>
            <person name="Fujisaki K."/>
            <person name="Sugimoto C."/>
            <person name="Watanabe J."/>
            <person name="Suzuki Y."/>
            <person name="Kimata I."/>
            <person name="Xuan X."/>
        </authorList>
    </citation>
    <scope>NUCLEOTIDE SEQUENCE</scope>
    <source>
        <strain evidence="1">HNJ-1</strain>
    </source>
</reference>
<proteinExistence type="evidence at transcript level"/>